<dbReference type="Proteomes" id="UP000054988">
    <property type="component" value="Unassembled WGS sequence"/>
</dbReference>
<protein>
    <submittedName>
        <fullName evidence="1">Uncharacterized protein</fullName>
    </submittedName>
</protein>
<dbReference type="PANTHER" id="PTHR23082:SF0">
    <property type="entry name" value="GENERAL TRANSCRIPTION FACTOR 3C POLYPEPTIDE 3"/>
    <property type="match status" value="1"/>
</dbReference>
<sequence>MASSSNDVERPITTNQFHGFAIQEMKPSDAAANNPDSIRWNLLVIGIHEQICIAAKTYQSAIWSDGLAIAHIGKSMQRQSDHRRHLIAQGLGLLSYYRSLRKDDPRHLSEVEFSFGRTFQRLVDLHSLAVKYYERVLEMADKDIGTKDQVRGRILVVVSLFRPKCLDIELGEGSGI</sequence>
<gene>
    <name evidence="1" type="ORF">WG66_5535</name>
</gene>
<dbReference type="InterPro" id="IPR039340">
    <property type="entry name" value="Tfc4/TFIIIC-102/Sfc4"/>
</dbReference>
<dbReference type="GO" id="GO:0006383">
    <property type="term" value="P:transcription by RNA polymerase III"/>
    <property type="evidence" value="ECO:0007669"/>
    <property type="project" value="InterPro"/>
</dbReference>
<dbReference type="EMBL" id="LATX01001422">
    <property type="protein sequence ID" value="KTB41879.1"/>
    <property type="molecule type" value="Genomic_DNA"/>
</dbReference>
<evidence type="ECO:0000313" key="2">
    <source>
        <dbReference type="Proteomes" id="UP000054988"/>
    </source>
</evidence>
<reference evidence="1 2" key="1">
    <citation type="submission" date="2015-12" db="EMBL/GenBank/DDBJ databases">
        <title>Draft genome sequence of Moniliophthora roreri, the causal agent of frosty pod rot of cacao.</title>
        <authorList>
            <person name="Aime M.C."/>
            <person name="Diaz-Valderrama J.R."/>
            <person name="Kijpornyongpan T."/>
            <person name="Phillips-Mora W."/>
        </authorList>
    </citation>
    <scope>NUCLEOTIDE SEQUENCE [LARGE SCALE GENOMIC DNA]</scope>
    <source>
        <strain evidence="1 2">MCA 2952</strain>
    </source>
</reference>
<dbReference type="AlphaFoldDB" id="A0A0W0FZU9"/>
<name>A0A0W0FZU9_MONRR</name>
<organism evidence="1 2">
    <name type="scientific">Moniliophthora roreri</name>
    <name type="common">Frosty pod rot fungus</name>
    <name type="synonym">Monilia roreri</name>
    <dbReference type="NCBI Taxonomy" id="221103"/>
    <lineage>
        <taxon>Eukaryota</taxon>
        <taxon>Fungi</taxon>
        <taxon>Dikarya</taxon>
        <taxon>Basidiomycota</taxon>
        <taxon>Agaricomycotina</taxon>
        <taxon>Agaricomycetes</taxon>
        <taxon>Agaricomycetidae</taxon>
        <taxon>Agaricales</taxon>
        <taxon>Marasmiineae</taxon>
        <taxon>Marasmiaceae</taxon>
        <taxon>Moniliophthora</taxon>
    </lineage>
</organism>
<evidence type="ECO:0000313" key="1">
    <source>
        <dbReference type="EMBL" id="KTB41879.1"/>
    </source>
</evidence>
<accession>A0A0W0FZU9</accession>
<dbReference type="PANTHER" id="PTHR23082">
    <property type="entry name" value="TRANSCRIPTION INITIATION FACTOR IIIC TFIIIC , POLYPEPTIDE 3-RELATED"/>
    <property type="match status" value="1"/>
</dbReference>
<proteinExistence type="predicted"/>
<dbReference type="GO" id="GO:0000127">
    <property type="term" value="C:transcription factor TFIIIC complex"/>
    <property type="evidence" value="ECO:0007669"/>
    <property type="project" value="TreeGrafter"/>
</dbReference>
<comment type="caution">
    <text evidence="1">The sequence shown here is derived from an EMBL/GenBank/DDBJ whole genome shotgun (WGS) entry which is preliminary data.</text>
</comment>